<dbReference type="PROSITE" id="PS50987">
    <property type="entry name" value="HTH_ARSR_2"/>
    <property type="match status" value="1"/>
</dbReference>
<dbReference type="InterPro" id="IPR001845">
    <property type="entry name" value="HTH_ArsR_DNA-bd_dom"/>
</dbReference>
<name>A0ABZ1H659_STRPH</name>
<organism evidence="5 6">
    <name type="scientific">Streptomyces phaeochromogenes</name>
    <dbReference type="NCBI Taxonomy" id="1923"/>
    <lineage>
        <taxon>Bacteria</taxon>
        <taxon>Bacillati</taxon>
        <taxon>Actinomycetota</taxon>
        <taxon>Actinomycetes</taxon>
        <taxon>Kitasatosporales</taxon>
        <taxon>Streptomycetaceae</taxon>
        <taxon>Streptomyces</taxon>
        <taxon>Streptomyces phaeochromogenes group</taxon>
    </lineage>
</organism>
<keyword evidence="2" id="KW-0238">DNA-binding</keyword>
<dbReference type="Pfam" id="PF12840">
    <property type="entry name" value="HTH_20"/>
    <property type="match status" value="1"/>
</dbReference>
<protein>
    <submittedName>
        <fullName evidence="5">ArsR family transcriptional regulator</fullName>
    </submittedName>
</protein>
<dbReference type="SMART" id="SM00418">
    <property type="entry name" value="HTH_ARSR"/>
    <property type="match status" value="1"/>
</dbReference>
<gene>
    <name evidence="5" type="ORF">OHB35_10625</name>
</gene>
<evidence type="ECO:0000256" key="2">
    <source>
        <dbReference type="ARBA" id="ARBA00023125"/>
    </source>
</evidence>
<evidence type="ECO:0000256" key="3">
    <source>
        <dbReference type="ARBA" id="ARBA00023163"/>
    </source>
</evidence>
<keyword evidence="6" id="KW-1185">Reference proteome</keyword>
<feature type="domain" description="HTH arsR-type" evidence="4">
    <location>
        <begin position="239"/>
        <end position="334"/>
    </location>
</feature>
<dbReference type="SUPFAM" id="SSF46785">
    <property type="entry name" value="Winged helix' DNA-binding domain"/>
    <property type="match status" value="1"/>
</dbReference>
<dbReference type="InterPro" id="IPR051011">
    <property type="entry name" value="Metal_resp_trans_reg"/>
</dbReference>
<evidence type="ECO:0000313" key="6">
    <source>
        <dbReference type="Proteomes" id="UP001340816"/>
    </source>
</evidence>
<proteinExistence type="predicted"/>
<keyword evidence="3" id="KW-0804">Transcription</keyword>
<evidence type="ECO:0000313" key="5">
    <source>
        <dbReference type="EMBL" id="WSD13659.1"/>
    </source>
</evidence>
<keyword evidence="1" id="KW-0805">Transcription regulation</keyword>
<dbReference type="RefSeq" id="WP_326758552.1">
    <property type="nucleotide sequence ID" value="NZ_CP108011.1"/>
</dbReference>
<evidence type="ECO:0000256" key="1">
    <source>
        <dbReference type="ARBA" id="ARBA00023015"/>
    </source>
</evidence>
<dbReference type="InterPro" id="IPR036388">
    <property type="entry name" value="WH-like_DNA-bd_sf"/>
</dbReference>
<evidence type="ECO:0000259" key="4">
    <source>
        <dbReference type="PROSITE" id="PS50987"/>
    </source>
</evidence>
<dbReference type="InterPro" id="IPR011991">
    <property type="entry name" value="ArsR-like_HTH"/>
</dbReference>
<reference evidence="5 6" key="1">
    <citation type="submission" date="2022-10" db="EMBL/GenBank/DDBJ databases">
        <title>The complete genomes of actinobacterial strains from the NBC collection.</title>
        <authorList>
            <person name="Joergensen T.S."/>
            <person name="Alvarez Arevalo M."/>
            <person name="Sterndorff E.B."/>
            <person name="Faurdal D."/>
            <person name="Vuksanovic O."/>
            <person name="Mourched A.-S."/>
            <person name="Charusanti P."/>
            <person name="Shaw S."/>
            <person name="Blin K."/>
            <person name="Weber T."/>
        </authorList>
    </citation>
    <scope>NUCLEOTIDE SEQUENCE [LARGE SCALE GENOMIC DNA]</scope>
    <source>
        <strain evidence="5 6">NBC 01752</strain>
    </source>
</reference>
<dbReference type="Proteomes" id="UP001340816">
    <property type="component" value="Chromosome"/>
</dbReference>
<dbReference type="EMBL" id="CP109135">
    <property type="protein sequence ID" value="WSD13659.1"/>
    <property type="molecule type" value="Genomic_DNA"/>
</dbReference>
<dbReference type="CDD" id="cd00090">
    <property type="entry name" value="HTH_ARSR"/>
    <property type="match status" value="1"/>
</dbReference>
<dbReference type="PANTHER" id="PTHR43132">
    <property type="entry name" value="ARSENICAL RESISTANCE OPERON REPRESSOR ARSR-RELATED"/>
    <property type="match status" value="1"/>
</dbReference>
<dbReference type="PANTHER" id="PTHR43132:SF8">
    <property type="entry name" value="HTH-TYPE TRANSCRIPTIONAL REGULATOR KMTR"/>
    <property type="match status" value="1"/>
</dbReference>
<dbReference type="Gene3D" id="1.10.10.10">
    <property type="entry name" value="Winged helix-like DNA-binding domain superfamily/Winged helix DNA-binding domain"/>
    <property type="match status" value="1"/>
</dbReference>
<accession>A0ABZ1H659</accession>
<sequence length="343" mass="36909">MLRIHFTDADLATTRMATAPDALWEVAASLHRFQTRAGRWAYAEWYRTTHARLRERQLDRVVREVLLPLFPRARYFPDFLTPSRPNCAGQGLDAGLDAIMSTPAGRVSHELALLEQTVGAPAWVRRLTGTQERRDLVAAIRAYHDVAVRPFADQIHAHLEAKRSSSCRHLLDGGVQGMLSGLGPTMSWEPPVLHVRYAADRDLHLGGRGIRLVPSYFCWDNPVSLADPQLPPVLFYPLLHEPAAAALTTPLTALLGRTRATVLRVAASGAGATTGEIARAAGISPSSVSKHAGVLRGAGLLISSRHGGNVLHTLTPAGASMLRADARASTAAPRPAATAAAAR</sequence>
<dbReference type="InterPro" id="IPR036390">
    <property type="entry name" value="WH_DNA-bd_sf"/>
</dbReference>